<accession>D6AFW8</accession>
<organism evidence="3 4">
    <name type="scientific">Streptomyces filamentosus NRRL 15998</name>
    <dbReference type="NCBI Taxonomy" id="457431"/>
    <lineage>
        <taxon>Bacteria</taxon>
        <taxon>Bacillati</taxon>
        <taxon>Actinomycetota</taxon>
        <taxon>Actinomycetes</taxon>
        <taxon>Kitasatosporales</taxon>
        <taxon>Streptomycetaceae</taxon>
        <taxon>Streptomyces</taxon>
    </lineage>
</organism>
<protein>
    <recommendedName>
        <fullName evidence="2">ER-bound oxygenase mpaB/mpaB'/Rubber oxygenase catalytic domain-containing protein</fullName>
    </recommendedName>
</protein>
<evidence type="ECO:0000313" key="3">
    <source>
        <dbReference type="EMBL" id="EFE72828.2"/>
    </source>
</evidence>
<dbReference type="EMBL" id="DS999644">
    <property type="protein sequence ID" value="EFE72828.2"/>
    <property type="molecule type" value="Genomic_DNA"/>
</dbReference>
<feature type="region of interest" description="Disordered" evidence="1">
    <location>
        <begin position="1"/>
        <end position="21"/>
    </location>
</feature>
<name>D6AFW8_STRFL</name>
<evidence type="ECO:0000259" key="2">
    <source>
        <dbReference type="Pfam" id="PF09995"/>
    </source>
</evidence>
<dbReference type="GO" id="GO:0016491">
    <property type="term" value="F:oxidoreductase activity"/>
    <property type="evidence" value="ECO:0007669"/>
    <property type="project" value="InterPro"/>
</dbReference>
<reference evidence="4" key="2">
    <citation type="submission" date="2008-12" db="EMBL/GenBank/DDBJ databases">
        <title>Annotation of Streptomyces roseosporus strain NRRL 15998.</title>
        <authorList>
            <consortium name="The Broad Institute Genome Sequencing Platform"/>
            <consortium name="Broad Institute Microbial Sequencing Center"/>
            <person name="Fischbach M."/>
            <person name="Ward D."/>
            <person name="Young S."/>
            <person name="Kodira C.D."/>
            <person name="Zeng Q."/>
            <person name="Koehrsen M."/>
            <person name="Godfrey P."/>
            <person name="Alvarado L."/>
            <person name="Berlin A.M."/>
            <person name="Borenstein D."/>
            <person name="Chen Z."/>
            <person name="Engels R."/>
            <person name="Freedman E."/>
            <person name="Gellesch M."/>
            <person name="Goldberg J."/>
            <person name="Griggs A."/>
            <person name="Gujja S."/>
            <person name="Heiman D.I."/>
            <person name="Hepburn T.A."/>
            <person name="Howarth C."/>
            <person name="Jen D."/>
            <person name="Larson L."/>
            <person name="Lewis B."/>
            <person name="Mehta T."/>
            <person name="Park D."/>
            <person name="Pearson M."/>
            <person name="Roberts A."/>
            <person name="Saif S."/>
            <person name="Shea T.D."/>
            <person name="Shenoy N."/>
            <person name="Sisk P."/>
            <person name="Stolte C."/>
            <person name="Sykes S.N."/>
            <person name="Walk T."/>
            <person name="White J."/>
            <person name="Yandava C."/>
            <person name="Straight P."/>
            <person name="Clardy J."/>
            <person name="Hung D."/>
            <person name="Kolter R."/>
            <person name="Mekalanos J."/>
            <person name="Walker S."/>
            <person name="Walsh C.T."/>
            <person name="Wieland B.L.C."/>
            <person name="Ilzarbe M."/>
            <person name="Galagan J."/>
            <person name="Nusbaum C."/>
            <person name="Birren B."/>
        </authorList>
    </citation>
    <scope>NUCLEOTIDE SEQUENCE [LARGE SCALE GENOMIC DNA]</scope>
    <source>
        <strain evidence="4">NRRL 15998</strain>
    </source>
</reference>
<reference evidence="4" key="1">
    <citation type="submission" date="2008-10" db="EMBL/GenBank/DDBJ databases">
        <authorList>
            <person name="Molnar K."/>
        </authorList>
    </citation>
    <scope>NUCLEOTIDE SEQUENCE [LARGE SCALE GENOMIC DNA]</scope>
    <source>
        <strain evidence="4">NRRL 15998</strain>
    </source>
</reference>
<dbReference type="PANTHER" id="PTHR36151">
    <property type="entry name" value="BLR2777 PROTEIN"/>
    <property type="match status" value="1"/>
</dbReference>
<dbReference type="PANTHER" id="PTHR36151:SF3">
    <property type="entry name" value="ER-BOUND OXYGENASE MPAB_MPAB'_RUBBER OXYGENASE CATALYTIC DOMAIN-CONTAINING PROTEIN"/>
    <property type="match status" value="1"/>
</dbReference>
<dbReference type="InterPro" id="IPR018713">
    <property type="entry name" value="MPAB/Lcp_cat_dom"/>
</dbReference>
<dbReference type="AlphaFoldDB" id="D6AFW8"/>
<gene>
    <name evidence="3" type="ORF">SSGG_00194</name>
</gene>
<proteinExistence type="predicted"/>
<evidence type="ECO:0000256" key="1">
    <source>
        <dbReference type="SAM" id="MobiDB-lite"/>
    </source>
</evidence>
<dbReference type="Proteomes" id="UP000003986">
    <property type="component" value="Unassembled WGS sequence"/>
</dbReference>
<sequence>MAVAARYPRPEDTGSGSRESGAWRREALVGLRERIAAELTAALHGGDLKLERYAAPPGDPGLFGITPADPLWRVHGQATGMLTGGFAALMLQSLHPLAMAGVDQHSDFRADPVGRLNGTVRFITTTTFGSSPAARDVIGLVRRIHTRVRGTAPDGRPYRADDPDLLTWVHTAEVRSFLAGHQAYAPRARRLTRAECDTYYRQAAPVAEELGARKVPRTASEVESYLTRMRPALRATPAALDSVRFLRAFGRTPQERLAVRLLTNASTGLLPDWARAELSIRRPAPARSCWDRPLATAVGRTLEWGLGPSQIQAAARGRLAGARQG</sequence>
<feature type="domain" description="ER-bound oxygenase mpaB/mpaB'/Rubber oxygenase catalytic" evidence="2">
    <location>
        <begin position="72"/>
        <end position="290"/>
    </location>
</feature>
<dbReference type="Pfam" id="PF09995">
    <property type="entry name" value="MPAB_Lcp_cat"/>
    <property type="match status" value="1"/>
</dbReference>
<evidence type="ECO:0000313" key="4">
    <source>
        <dbReference type="Proteomes" id="UP000003986"/>
    </source>
</evidence>